<keyword evidence="1" id="KW-0812">Transmembrane</keyword>
<reference evidence="2 3" key="1">
    <citation type="submission" date="2019-01" db="EMBL/GenBank/DDBJ databases">
        <authorList>
            <person name="Brito A."/>
        </authorList>
    </citation>
    <scope>NUCLEOTIDE SEQUENCE [LARGE SCALE GENOMIC DNA]</scope>
    <source>
        <strain evidence="2">1</strain>
    </source>
</reference>
<feature type="transmembrane region" description="Helical" evidence="1">
    <location>
        <begin position="15"/>
        <end position="34"/>
    </location>
</feature>
<evidence type="ECO:0000313" key="3">
    <source>
        <dbReference type="Proteomes" id="UP000320055"/>
    </source>
</evidence>
<keyword evidence="1" id="KW-0472">Membrane</keyword>
<dbReference type="AlphaFoldDB" id="A0A563VIY6"/>
<protein>
    <submittedName>
        <fullName evidence="2">Uncharacterized protein</fullName>
    </submittedName>
</protein>
<organism evidence="2 3">
    <name type="scientific">Hyella patelloides LEGE 07179</name>
    <dbReference type="NCBI Taxonomy" id="945734"/>
    <lineage>
        <taxon>Bacteria</taxon>
        <taxon>Bacillati</taxon>
        <taxon>Cyanobacteriota</taxon>
        <taxon>Cyanophyceae</taxon>
        <taxon>Pleurocapsales</taxon>
        <taxon>Hyellaceae</taxon>
        <taxon>Hyella</taxon>
    </lineage>
</organism>
<evidence type="ECO:0000256" key="1">
    <source>
        <dbReference type="SAM" id="Phobius"/>
    </source>
</evidence>
<evidence type="ECO:0000313" key="2">
    <source>
        <dbReference type="EMBL" id="VEP11287.1"/>
    </source>
</evidence>
<proteinExistence type="predicted"/>
<sequence>MLNKIYKNYFKIEHFFTYISEFIFVYLTLFLRLFPLKEVATFIFDPQIELMSQI</sequence>
<keyword evidence="3" id="KW-1185">Reference proteome</keyword>
<dbReference type="EMBL" id="CAACVJ010000001">
    <property type="protein sequence ID" value="VEP11287.1"/>
    <property type="molecule type" value="Genomic_DNA"/>
</dbReference>
<accession>A0A563VIY6</accession>
<gene>
    <name evidence="2" type="ORF">H1P_10072</name>
</gene>
<name>A0A563VIY6_9CYAN</name>
<keyword evidence="1" id="KW-1133">Transmembrane helix</keyword>
<dbReference type="Proteomes" id="UP000320055">
    <property type="component" value="Unassembled WGS sequence"/>
</dbReference>